<protein>
    <submittedName>
        <fullName evidence="9">Outer membrane protein transport protein</fullName>
    </submittedName>
</protein>
<gene>
    <name evidence="9" type="ORF">NKI27_01725</name>
</gene>
<evidence type="ECO:0000256" key="3">
    <source>
        <dbReference type="ARBA" id="ARBA00022452"/>
    </source>
</evidence>
<dbReference type="EMBL" id="CP100390">
    <property type="protein sequence ID" value="UZE96494.1"/>
    <property type="molecule type" value="Genomic_DNA"/>
</dbReference>
<evidence type="ECO:0000256" key="6">
    <source>
        <dbReference type="ARBA" id="ARBA00023136"/>
    </source>
</evidence>
<sequence>MLAPSIVMSKKRLLLSISSFWIAQNAMAVGFMINPTSHATGIANAGSTVYDHSTAAISNNPAAMSLMHKKQIGGNFSLLVPDWTVNEEWDCAAEGNCARSNVAPIAAISTIGLIRPMDNEFTWGVGLGAIAGAGLDYGLRFKTRPIITENKLQVVELMNSISWRMDEKWTFGVGVGVLHGSFVQKQDMPSINDTALDDLTNAVAFAGLVADRACGDLVRPAAKVACIQTAADDAGVDPVSTAANIDSLKSYVNGASGTTVDLEGDDIGAELTLGTTFEFLPGQRLGMAYHYLTDFTFEGTATITGQLLSSETYQKQHTSLTWDMPERLVMSGSHRINNDLNLYWDIERVFFGSFKSTDLRIDGYHTFKIDRNFKDANRYALGAEYGLDEKTTLQLGFSYDESPVDDGDRMADIPVDDIFKTAFGAIYQVNEQFNIHGYASLEFLGDAQIAQLASINGTKIGKSVKMNSDTTLYVFGVSFGYAF</sequence>
<evidence type="ECO:0000256" key="7">
    <source>
        <dbReference type="ARBA" id="ARBA00023237"/>
    </source>
</evidence>
<accession>A0ABY6N326</accession>
<keyword evidence="5 8" id="KW-0732">Signal</keyword>
<proteinExistence type="inferred from homology"/>
<keyword evidence="10" id="KW-1185">Reference proteome</keyword>
<dbReference type="RefSeq" id="WP_265047979.1">
    <property type="nucleotide sequence ID" value="NZ_CP100390.1"/>
</dbReference>
<comment type="subcellular location">
    <subcellularLocation>
        <location evidence="1">Cell outer membrane</location>
        <topology evidence="1">Multi-pass membrane protein</topology>
    </subcellularLocation>
</comment>
<evidence type="ECO:0000313" key="9">
    <source>
        <dbReference type="EMBL" id="UZE96494.1"/>
    </source>
</evidence>
<dbReference type="Pfam" id="PF03349">
    <property type="entry name" value="Toluene_X"/>
    <property type="match status" value="1"/>
</dbReference>
<keyword evidence="4" id="KW-0812">Transmembrane</keyword>
<reference evidence="9" key="1">
    <citation type="submission" date="2022-06" db="EMBL/GenBank/DDBJ databases">
        <title>Alkalimarinus sp. nov., isolated from gut of a Alitta virens.</title>
        <authorList>
            <person name="Yang A.I."/>
            <person name="Shin N.-R."/>
        </authorList>
    </citation>
    <scope>NUCLEOTIDE SEQUENCE</scope>
    <source>
        <strain evidence="9">A2M4</strain>
    </source>
</reference>
<dbReference type="SUPFAM" id="SSF56935">
    <property type="entry name" value="Porins"/>
    <property type="match status" value="1"/>
</dbReference>
<evidence type="ECO:0000256" key="4">
    <source>
        <dbReference type="ARBA" id="ARBA00022692"/>
    </source>
</evidence>
<feature type="chain" id="PRO_5047233970" evidence="8">
    <location>
        <begin position="29"/>
        <end position="483"/>
    </location>
</feature>
<dbReference type="Proteomes" id="UP001163739">
    <property type="component" value="Chromosome"/>
</dbReference>
<keyword evidence="3" id="KW-1134">Transmembrane beta strand</keyword>
<keyword evidence="6" id="KW-0472">Membrane</keyword>
<evidence type="ECO:0000256" key="5">
    <source>
        <dbReference type="ARBA" id="ARBA00022729"/>
    </source>
</evidence>
<feature type="signal peptide" evidence="8">
    <location>
        <begin position="1"/>
        <end position="28"/>
    </location>
</feature>
<name>A0ABY6N326_9ALTE</name>
<comment type="similarity">
    <text evidence="2">Belongs to the OmpP1/FadL family.</text>
</comment>
<keyword evidence="7" id="KW-0998">Cell outer membrane</keyword>
<evidence type="ECO:0000313" key="10">
    <source>
        <dbReference type="Proteomes" id="UP001163739"/>
    </source>
</evidence>
<organism evidence="9 10">
    <name type="scientific">Alkalimarinus alittae</name>
    <dbReference type="NCBI Taxonomy" id="2961619"/>
    <lineage>
        <taxon>Bacteria</taxon>
        <taxon>Pseudomonadati</taxon>
        <taxon>Pseudomonadota</taxon>
        <taxon>Gammaproteobacteria</taxon>
        <taxon>Alteromonadales</taxon>
        <taxon>Alteromonadaceae</taxon>
        <taxon>Alkalimarinus</taxon>
    </lineage>
</organism>
<dbReference type="Gene3D" id="2.40.160.60">
    <property type="entry name" value="Outer membrane protein transport protein (OMPP1/FadL/TodX)"/>
    <property type="match status" value="1"/>
</dbReference>
<dbReference type="PANTHER" id="PTHR35093:SF8">
    <property type="entry name" value="OUTER MEMBRANE PROTEIN NMB0088-RELATED"/>
    <property type="match status" value="1"/>
</dbReference>
<dbReference type="InterPro" id="IPR005017">
    <property type="entry name" value="OMPP1/FadL/TodX"/>
</dbReference>
<evidence type="ECO:0000256" key="2">
    <source>
        <dbReference type="ARBA" id="ARBA00008163"/>
    </source>
</evidence>
<evidence type="ECO:0000256" key="8">
    <source>
        <dbReference type="SAM" id="SignalP"/>
    </source>
</evidence>
<evidence type="ECO:0000256" key="1">
    <source>
        <dbReference type="ARBA" id="ARBA00004571"/>
    </source>
</evidence>
<dbReference type="PANTHER" id="PTHR35093">
    <property type="entry name" value="OUTER MEMBRANE PROTEIN NMB0088-RELATED"/>
    <property type="match status" value="1"/>
</dbReference>